<gene>
    <name evidence="1" type="ORF">CGI_10011483</name>
</gene>
<dbReference type="GO" id="GO:0061507">
    <property type="term" value="F:2',3'-cyclic GMP-AMP binding"/>
    <property type="evidence" value="ECO:0007669"/>
    <property type="project" value="TreeGrafter"/>
</dbReference>
<dbReference type="InterPro" id="IPR055432">
    <property type="entry name" value="STING_LBD"/>
</dbReference>
<dbReference type="Pfam" id="PF15009">
    <property type="entry name" value="STING_LBD"/>
    <property type="match status" value="1"/>
</dbReference>
<dbReference type="InterPro" id="IPR000157">
    <property type="entry name" value="TIR_dom"/>
</dbReference>
<dbReference type="PANTHER" id="PTHR34339:SF1">
    <property type="entry name" value="STIMULATOR OF INTERFERON GENES PROTEIN"/>
    <property type="match status" value="1"/>
</dbReference>
<dbReference type="GO" id="GO:0045087">
    <property type="term" value="P:innate immune response"/>
    <property type="evidence" value="ECO:0007669"/>
    <property type="project" value="TreeGrafter"/>
</dbReference>
<sequence length="467" mass="53868">MDNGRGRSEVYLIYPEESPEERRFAEGALRARLEGRGLTVRSEADFLAGTNLVRGRSGAVQDCSKALILLTENSNNSSWCTLELLLALEKSYRLNNVSLVVLKISASREWKFQLALEMLNVVPRVDLSSFTELSEDERKLDELVRKLQEIERLIKETEYYKLDPSRFPLKLYELIPERCNCPRIIEDIQEEKNELGKRIRLMPMKTSKIEYFRAGNKRVVDMSIYEIKDTDGSVYYCLMEIPMVLSGIQTMIESKTPEKLREIDIQLHIKRFYYTLGGLLDDRSFTRTYDRARVITYDEQQSGFVLADVVLNEVKKDLCSPNEKKIPPQHFQHAEYEFDAFVFIHEGDDNTSDEITRFLEGKGVKLMRNDRIGQSILNISDVIKRCRWIIPILSKTSLKDPVFAHCCLMLVGDILETKELRMIPVLTGGAAYEDVPEVIRMVTLTVADNPEYLNRLHQTIKGTTDVI</sequence>
<organism evidence="1">
    <name type="scientific">Magallana gigas</name>
    <name type="common">Pacific oyster</name>
    <name type="synonym">Crassostrea gigas</name>
    <dbReference type="NCBI Taxonomy" id="29159"/>
    <lineage>
        <taxon>Eukaryota</taxon>
        <taxon>Metazoa</taxon>
        <taxon>Spiralia</taxon>
        <taxon>Lophotrochozoa</taxon>
        <taxon>Mollusca</taxon>
        <taxon>Bivalvia</taxon>
        <taxon>Autobranchia</taxon>
        <taxon>Pteriomorphia</taxon>
        <taxon>Ostreida</taxon>
        <taxon>Ostreoidea</taxon>
        <taxon>Ostreidae</taxon>
        <taxon>Magallana</taxon>
    </lineage>
</organism>
<dbReference type="InterPro" id="IPR029158">
    <property type="entry name" value="STING"/>
</dbReference>
<dbReference type="PROSITE" id="PS50104">
    <property type="entry name" value="TIR"/>
    <property type="match status" value="1"/>
</dbReference>
<dbReference type="Gene3D" id="3.40.50.12100">
    <property type="entry name" value="Stimulator of interferon genes protein"/>
    <property type="match status" value="1"/>
</dbReference>
<dbReference type="InterPro" id="IPR035897">
    <property type="entry name" value="Toll_tir_struct_dom_sf"/>
</dbReference>
<dbReference type="GO" id="GO:0005789">
    <property type="term" value="C:endoplasmic reticulum membrane"/>
    <property type="evidence" value="ECO:0007669"/>
    <property type="project" value="TreeGrafter"/>
</dbReference>
<dbReference type="GO" id="GO:0061709">
    <property type="term" value="P:reticulophagy"/>
    <property type="evidence" value="ECO:0007669"/>
    <property type="project" value="TreeGrafter"/>
</dbReference>
<dbReference type="Gene3D" id="3.40.50.10140">
    <property type="entry name" value="Toll/interleukin-1 receptor homology (TIR) domain"/>
    <property type="match status" value="2"/>
</dbReference>
<name>K1QD14_MAGGI</name>
<reference evidence="1" key="1">
    <citation type="journal article" date="2012" name="Nature">
        <title>The oyster genome reveals stress adaptation and complexity of shell formation.</title>
        <authorList>
            <person name="Zhang G."/>
            <person name="Fang X."/>
            <person name="Guo X."/>
            <person name="Li L."/>
            <person name="Luo R."/>
            <person name="Xu F."/>
            <person name="Yang P."/>
            <person name="Zhang L."/>
            <person name="Wang X."/>
            <person name="Qi H."/>
            <person name="Xiong Z."/>
            <person name="Que H."/>
            <person name="Xie Y."/>
            <person name="Holland P.W."/>
            <person name="Paps J."/>
            <person name="Zhu Y."/>
            <person name="Wu F."/>
            <person name="Chen Y."/>
            <person name="Wang J."/>
            <person name="Peng C."/>
            <person name="Meng J."/>
            <person name="Yang L."/>
            <person name="Liu J."/>
            <person name="Wen B."/>
            <person name="Zhang N."/>
            <person name="Huang Z."/>
            <person name="Zhu Q."/>
            <person name="Feng Y."/>
            <person name="Mount A."/>
            <person name="Hedgecock D."/>
            <person name="Xu Z."/>
            <person name="Liu Y."/>
            <person name="Domazet-Loso T."/>
            <person name="Du Y."/>
            <person name="Sun X."/>
            <person name="Zhang S."/>
            <person name="Liu B."/>
            <person name="Cheng P."/>
            <person name="Jiang X."/>
            <person name="Li J."/>
            <person name="Fan D."/>
            <person name="Wang W."/>
            <person name="Fu W."/>
            <person name="Wang T."/>
            <person name="Wang B."/>
            <person name="Zhang J."/>
            <person name="Peng Z."/>
            <person name="Li Y."/>
            <person name="Li N."/>
            <person name="Wang J."/>
            <person name="Chen M."/>
            <person name="He Y."/>
            <person name="Tan F."/>
            <person name="Song X."/>
            <person name="Zheng Q."/>
            <person name="Huang R."/>
            <person name="Yang H."/>
            <person name="Du X."/>
            <person name="Chen L."/>
            <person name="Yang M."/>
            <person name="Gaffney P.M."/>
            <person name="Wang S."/>
            <person name="Luo L."/>
            <person name="She Z."/>
            <person name="Ming Y."/>
            <person name="Huang W."/>
            <person name="Zhang S."/>
            <person name="Huang B."/>
            <person name="Zhang Y."/>
            <person name="Qu T."/>
            <person name="Ni P."/>
            <person name="Miao G."/>
            <person name="Wang J."/>
            <person name="Wang Q."/>
            <person name="Steinberg C.E."/>
            <person name="Wang H."/>
            <person name="Li N."/>
            <person name="Qian L."/>
            <person name="Zhang G."/>
            <person name="Li Y."/>
            <person name="Yang H."/>
            <person name="Liu X."/>
            <person name="Wang J."/>
            <person name="Yin Y."/>
            <person name="Wang J."/>
        </authorList>
    </citation>
    <scope>NUCLEOTIDE SEQUENCE [LARGE SCALE GENOMIC DNA]</scope>
    <source>
        <strain evidence="1">05x7-T-G4-1.051#20</strain>
    </source>
</reference>
<dbReference type="PANTHER" id="PTHR34339">
    <property type="entry name" value="STIMULATOR OF INTERFERON GENES PROTEIN"/>
    <property type="match status" value="1"/>
</dbReference>
<dbReference type="SUPFAM" id="SSF52200">
    <property type="entry name" value="Toll/Interleukin receptor TIR domain"/>
    <property type="match status" value="2"/>
</dbReference>
<dbReference type="InParanoid" id="K1QD14"/>
<dbReference type="EMBL" id="JH816086">
    <property type="protein sequence ID" value="EKC26620.1"/>
    <property type="molecule type" value="Genomic_DNA"/>
</dbReference>
<dbReference type="GO" id="GO:0007165">
    <property type="term" value="P:signal transduction"/>
    <property type="evidence" value="ECO:0007669"/>
    <property type="project" value="InterPro"/>
</dbReference>
<dbReference type="GO" id="GO:0016239">
    <property type="term" value="P:positive regulation of macroautophagy"/>
    <property type="evidence" value="ECO:0007669"/>
    <property type="project" value="TreeGrafter"/>
</dbReference>
<accession>K1QD14</accession>
<protein>
    <submittedName>
        <fullName evidence="1">Uncharacterized protein</fullName>
    </submittedName>
</protein>
<dbReference type="AlphaFoldDB" id="K1QD14"/>
<dbReference type="InterPro" id="IPR038623">
    <property type="entry name" value="STING_C_sf"/>
</dbReference>
<dbReference type="GO" id="GO:0005776">
    <property type="term" value="C:autophagosome"/>
    <property type="evidence" value="ECO:0007669"/>
    <property type="project" value="TreeGrafter"/>
</dbReference>
<dbReference type="HOGENOM" id="CLU_585607_0_0_1"/>
<dbReference type="Pfam" id="PF13676">
    <property type="entry name" value="TIR_2"/>
    <property type="match status" value="1"/>
</dbReference>
<dbReference type="GO" id="GO:0002218">
    <property type="term" value="P:activation of innate immune response"/>
    <property type="evidence" value="ECO:0007669"/>
    <property type="project" value="InterPro"/>
</dbReference>
<dbReference type="GO" id="GO:0032481">
    <property type="term" value="P:positive regulation of type I interferon production"/>
    <property type="evidence" value="ECO:0007669"/>
    <property type="project" value="InterPro"/>
</dbReference>
<dbReference type="GO" id="GO:0000045">
    <property type="term" value="P:autophagosome assembly"/>
    <property type="evidence" value="ECO:0007669"/>
    <property type="project" value="TreeGrafter"/>
</dbReference>
<dbReference type="GO" id="GO:0035438">
    <property type="term" value="F:cyclic-di-GMP binding"/>
    <property type="evidence" value="ECO:0007669"/>
    <property type="project" value="TreeGrafter"/>
</dbReference>
<proteinExistence type="predicted"/>
<evidence type="ECO:0000313" key="1">
    <source>
        <dbReference type="EMBL" id="EKC26620.1"/>
    </source>
</evidence>